<evidence type="ECO:0000313" key="5">
    <source>
        <dbReference type="EMBL" id="OGF99549.1"/>
    </source>
</evidence>
<evidence type="ECO:0000256" key="2">
    <source>
        <dbReference type="ARBA" id="ARBA00023239"/>
    </source>
</evidence>
<keyword evidence="1" id="KW-0460">Magnesium</keyword>
<dbReference type="GO" id="GO:0006099">
    <property type="term" value="P:tricarboxylic acid cycle"/>
    <property type="evidence" value="ECO:0007669"/>
    <property type="project" value="InterPro"/>
</dbReference>
<dbReference type="GO" id="GO:0008964">
    <property type="term" value="F:phosphoenolpyruvate carboxylase activity"/>
    <property type="evidence" value="ECO:0007669"/>
    <property type="project" value="UniProtKB-UniRule"/>
</dbReference>
<dbReference type="Proteomes" id="UP000177396">
    <property type="component" value="Unassembled WGS sequence"/>
</dbReference>
<evidence type="ECO:0000256" key="1">
    <source>
        <dbReference type="ARBA" id="ARBA00022842"/>
    </source>
</evidence>
<dbReference type="EMBL" id="MFJB01000057">
    <property type="protein sequence ID" value="OGF99549.1"/>
    <property type="molecule type" value="Genomic_DNA"/>
</dbReference>
<keyword evidence="3" id="KW-0120">Carbon dioxide fixation</keyword>
<dbReference type="HAMAP" id="MF_01904">
    <property type="entry name" value="PEPcase_type2"/>
    <property type="match status" value="1"/>
</dbReference>
<name>A0A1F5YHD8_9BACT</name>
<gene>
    <name evidence="5" type="ORF">A2153_04360</name>
</gene>
<proteinExistence type="inferred from homology"/>
<keyword evidence="5" id="KW-0670">Pyruvate</keyword>
<comment type="caution">
    <text evidence="5">The sequence shown here is derived from an EMBL/GenBank/DDBJ whole genome shotgun (WGS) entry which is preliminary data.</text>
</comment>
<dbReference type="SUPFAM" id="SSF51621">
    <property type="entry name" value="Phosphoenolpyruvate/pyruvate domain"/>
    <property type="match status" value="1"/>
</dbReference>
<accession>A0A1F5YHD8</accession>
<dbReference type="Pfam" id="PF14010">
    <property type="entry name" value="PEPcase_2"/>
    <property type="match status" value="1"/>
</dbReference>
<dbReference type="InterPro" id="IPR015813">
    <property type="entry name" value="Pyrv/PenolPyrv_kinase-like_dom"/>
</dbReference>
<evidence type="ECO:0000256" key="3">
    <source>
        <dbReference type="ARBA" id="ARBA00023300"/>
    </source>
</evidence>
<dbReference type="InterPro" id="IPR007566">
    <property type="entry name" value="PEP_COase_arc-type"/>
</dbReference>
<evidence type="ECO:0000256" key="4">
    <source>
        <dbReference type="NCBIfam" id="TIGR02751"/>
    </source>
</evidence>
<organism evidence="5 6">
    <name type="scientific">Candidatus Gottesmanbacteria bacterium RBG_16_38_7b</name>
    <dbReference type="NCBI Taxonomy" id="1798372"/>
    <lineage>
        <taxon>Bacteria</taxon>
        <taxon>Candidatus Gottesmaniibacteriota</taxon>
    </lineage>
</organism>
<reference evidence="5 6" key="1">
    <citation type="journal article" date="2016" name="Nat. Commun.">
        <title>Thousands of microbial genomes shed light on interconnected biogeochemical processes in an aquifer system.</title>
        <authorList>
            <person name="Anantharaman K."/>
            <person name="Brown C.T."/>
            <person name="Hug L.A."/>
            <person name="Sharon I."/>
            <person name="Castelle C.J."/>
            <person name="Probst A.J."/>
            <person name="Thomas B.C."/>
            <person name="Singh A."/>
            <person name="Wilkins M.J."/>
            <person name="Karaoz U."/>
            <person name="Brodie E.L."/>
            <person name="Williams K.H."/>
            <person name="Hubbard S.S."/>
            <person name="Banfield J.F."/>
        </authorList>
    </citation>
    <scope>NUCLEOTIDE SEQUENCE [LARGE SCALE GENOMIC DNA]</scope>
</reference>
<dbReference type="GO" id="GO:0015977">
    <property type="term" value="P:carbon fixation"/>
    <property type="evidence" value="ECO:0007669"/>
    <property type="project" value="UniProtKB-KW"/>
</dbReference>
<dbReference type="EC" id="4.1.1.31" evidence="4"/>
<dbReference type="PIRSF" id="PIRSF006677">
    <property type="entry name" value="UCP006677"/>
    <property type="match status" value="1"/>
</dbReference>
<dbReference type="AlphaFoldDB" id="A0A1F5YHD8"/>
<sequence length="508" mass="57919">MLDSPKSNMRIIPSTMATQHPDNAGKPYWHNRPFVSSPAEIKESFLCFSDLNIDEYNWDWEGKFVDEAVIDRLLHQHYAYFKKNPLGKNKFLTFRFPNPRVEKQFRLARALMVAITSSQLSRSLGFNVDPVFEAILPLTESAREIIDIQEAFKALVGIEHQLLKLNQSLKHIEIIPLFESVATIISSDTIIREYTKLHKKKFGRSPLYLRPYIARSDPALNSGLIPTILALKIALSRYKKLSEQLEIPLFPMLGTGSLPFRGGLTPDTIAKSLDEYAGISTLIIQSAFRYDYPRSKVIQAIRTIKEQLPKNKARSLNDNQIKKLDSLIPSFTISYRRTIEKIAPLINNLSKYVAKRRERMLHIGLFGYSRGVGHVQLPRAITFTAALYSIGVPPELIGSGRGLNEAVKSKSGDLVINTYRHLKNDLQQAGYFLNKDNLLRLARQNSAWKDVKEDIDAIEKNLKIRLGPKNHIHREHHKLTNKILDKFLNKKNVSPLITLTGRLRHSLG</sequence>
<protein>
    <recommendedName>
        <fullName evidence="4">Phosphoenolpyruvate carboxylase</fullName>
        <ecNumber evidence="4">4.1.1.31</ecNumber>
    </recommendedName>
</protein>
<keyword evidence="2" id="KW-0456">Lyase</keyword>
<evidence type="ECO:0000313" key="6">
    <source>
        <dbReference type="Proteomes" id="UP000177396"/>
    </source>
</evidence>
<dbReference type="NCBIfam" id="TIGR02751">
    <property type="entry name" value="PEPCase_arch"/>
    <property type="match status" value="1"/>
</dbReference>